<dbReference type="InterPro" id="IPR051374">
    <property type="entry name" value="Ataxin-10/CTR86_families"/>
</dbReference>
<keyword evidence="3" id="KW-0132">Cell division</keyword>
<dbReference type="PANTHER" id="PTHR13255">
    <property type="entry name" value="ATAXIN-10"/>
    <property type="match status" value="1"/>
</dbReference>
<evidence type="ECO:0000256" key="2">
    <source>
        <dbReference type="ARBA" id="ARBA00018804"/>
    </source>
</evidence>
<comment type="function">
    <text evidence="5">May play a role in the regulation of cytokinesis. May play a role in signaling by stimulating protein glycosylation. Induces neuritogenesis by activating the Ras-MAP kinase pathway and is necessary for the survival of cerebellar neurons. Does not appear to play a major role in ciliogenesis.</text>
</comment>
<evidence type="ECO:0000256" key="3">
    <source>
        <dbReference type="ARBA" id="ARBA00022618"/>
    </source>
</evidence>
<dbReference type="InterPro" id="IPR011989">
    <property type="entry name" value="ARM-like"/>
</dbReference>
<sequence>MALERYLNFFESQNSLEIHLMDLQLFTTYCRDLRNLCVTGGFKAQSDIATCPGLIDICFNIMQKFHLNSDVEKYQKPFHVCIQLIGNLIVGHSNNKAFIWMKYFNILRGLTFNEDLKTRNYCEMIIYNLILDIHDVEEHICRDTELLERFILDATNEFEFACFIMEKITANNLKIMYENVTEEKRLNLLKVVKKSLTENHTYLSTSAVNFVKETTQQFMERVITTDEIPLIEANIAVEFLNIISNLSYNSQYKSLLQNDSAFVTFILAKLSAVHKMGLESINAFTPVAKLEELESVDPHPLHFVRGLLIRIIGNLCYKNKIIQDKVREMNGIYVILDCCKHDAKNPFIMQWSILAVANLCYNNPENQLLIRAMPIDYTKLIKNRKNCNQLEKIEESIVFTDNSESTLNKK</sequence>
<proteinExistence type="evidence at transcript level"/>
<accession>A0A023F785</accession>
<evidence type="ECO:0000256" key="5">
    <source>
        <dbReference type="ARBA" id="ARBA00045173"/>
    </source>
</evidence>
<comment type="similarity">
    <text evidence="1">Belongs to the ataxin-10 family.</text>
</comment>
<organism evidence="7">
    <name type="scientific">Triatoma infestans</name>
    <name type="common">Assassin bug</name>
    <dbReference type="NCBI Taxonomy" id="30076"/>
    <lineage>
        <taxon>Eukaryota</taxon>
        <taxon>Metazoa</taxon>
        <taxon>Ecdysozoa</taxon>
        <taxon>Arthropoda</taxon>
        <taxon>Hexapoda</taxon>
        <taxon>Insecta</taxon>
        <taxon>Pterygota</taxon>
        <taxon>Neoptera</taxon>
        <taxon>Paraneoptera</taxon>
        <taxon>Hemiptera</taxon>
        <taxon>Heteroptera</taxon>
        <taxon>Panheteroptera</taxon>
        <taxon>Cimicomorpha</taxon>
        <taxon>Reduviidae</taxon>
        <taxon>Triatominae</taxon>
        <taxon>Triatoma</taxon>
    </lineage>
</organism>
<evidence type="ECO:0000259" key="6">
    <source>
        <dbReference type="Pfam" id="PF09759"/>
    </source>
</evidence>
<reference evidence="7" key="1">
    <citation type="journal article" date="2014" name="PLoS Negl. Trop. Dis.">
        <title>An updated insight into the Sialotranscriptome of Triatoma infestans: developmental stage and geographic variations.</title>
        <authorList>
            <person name="Schwarz A."/>
            <person name="Medrano-Mercado N."/>
            <person name="Schaub G.A."/>
            <person name="Struchiner C.J."/>
            <person name="Bargues M.D."/>
            <person name="Levy M.Z."/>
            <person name="Ribeiro J.M."/>
        </authorList>
    </citation>
    <scope>NUCLEOTIDE SEQUENCE</scope>
    <source>
        <strain evidence="7">Chile</strain>
        <tissue evidence="7">Salivary glands</tissue>
    </source>
</reference>
<dbReference type="GO" id="GO:0051301">
    <property type="term" value="P:cell division"/>
    <property type="evidence" value="ECO:0007669"/>
    <property type="project" value="UniProtKB-KW"/>
</dbReference>
<dbReference type="GO" id="GO:0005829">
    <property type="term" value="C:cytosol"/>
    <property type="evidence" value="ECO:0007669"/>
    <property type="project" value="TreeGrafter"/>
</dbReference>
<evidence type="ECO:0000256" key="4">
    <source>
        <dbReference type="ARBA" id="ARBA00023306"/>
    </source>
</evidence>
<protein>
    <recommendedName>
        <fullName evidence="2">Ataxin-10</fullName>
    </recommendedName>
</protein>
<dbReference type="InterPro" id="IPR019156">
    <property type="entry name" value="Ataxin-10_domain"/>
</dbReference>
<dbReference type="SUPFAM" id="SSF48371">
    <property type="entry name" value="ARM repeat"/>
    <property type="match status" value="1"/>
</dbReference>
<dbReference type="Pfam" id="PF09759">
    <property type="entry name" value="Atx10homo_assoc"/>
    <property type="match status" value="1"/>
</dbReference>
<feature type="domain" description="Ataxin-10" evidence="6">
    <location>
        <begin position="305"/>
        <end position="374"/>
    </location>
</feature>
<name>A0A023F785_TRIIF</name>
<dbReference type="GO" id="GO:0031175">
    <property type="term" value="P:neuron projection development"/>
    <property type="evidence" value="ECO:0007669"/>
    <property type="project" value="TreeGrafter"/>
</dbReference>
<evidence type="ECO:0000256" key="1">
    <source>
        <dbReference type="ARBA" id="ARBA00008384"/>
    </source>
</evidence>
<dbReference type="PANTHER" id="PTHR13255:SF0">
    <property type="entry name" value="ATAXIN-10"/>
    <property type="match status" value="1"/>
</dbReference>
<dbReference type="InterPro" id="IPR016024">
    <property type="entry name" value="ARM-type_fold"/>
</dbReference>
<dbReference type="EMBL" id="GBBI01001610">
    <property type="protein sequence ID" value="JAC17102.1"/>
    <property type="molecule type" value="mRNA"/>
</dbReference>
<dbReference type="Gene3D" id="1.25.10.10">
    <property type="entry name" value="Leucine-rich Repeat Variant"/>
    <property type="match status" value="1"/>
</dbReference>
<keyword evidence="4" id="KW-0131">Cell cycle</keyword>
<evidence type="ECO:0000313" key="7">
    <source>
        <dbReference type="EMBL" id="JAC17102.1"/>
    </source>
</evidence>
<dbReference type="AlphaFoldDB" id="A0A023F785"/>